<dbReference type="RefSeq" id="WP_232106612.1">
    <property type="nucleotide sequence ID" value="NZ_CP036266.1"/>
</dbReference>
<evidence type="ECO:0000256" key="2">
    <source>
        <dbReference type="SAM" id="MobiDB-lite"/>
    </source>
</evidence>
<accession>A0A517PRN9</accession>
<dbReference type="GO" id="GO:0060003">
    <property type="term" value="P:copper ion export"/>
    <property type="evidence" value="ECO:0007669"/>
    <property type="project" value="TreeGrafter"/>
</dbReference>
<dbReference type="Proteomes" id="UP000320421">
    <property type="component" value="Chromosome"/>
</dbReference>
<evidence type="ECO:0000256" key="1">
    <source>
        <dbReference type="ARBA" id="ARBA00022448"/>
    </source>
</evidence>
<gene>
    <name evidence="4" type="ORF">HG66A1_38260</name>
</gene>
<dbReference type="Gene3D" id="2.40.420.20">
    <property type="match status" value="1"/>
</dbReference>
<evidence type="ECO:0000313" key="5">
    <source>
        <dbReference type="Proteomes" id="UP000320421"/>
    </source>
</evidence>
<dbReference type="EMBL" id="CP036266">
    <property type="protein sequence ID" value="QDT22020.1"/>
    <property type="molecule type" value="Genomic_DNA"/>
</dbReference>
<feature type="transmembrane region" description="Helical" evidence="3">
    <location>
        <begin position="7"/>
        <end position="26"/>
    </location>
</feature>
<keyword evidence="5" id="KW-1185">Reference proteome</keyword>
<evidence type="ECO:0000256" key="3">
    <source>
        <dbReference type="SAM" id="Phobius"/>
    </source>
</evidence>
<evidence type="ECO:0000313" key="4">
    <source>
        <dbReference type="EMBL" id="QDT22020.1"/>
    </source>
</evidence>
<keyword evidence="3" id="KW-0812">Transmembrane</keyword>
<feature type="compositionally biased region" description="Basic and acidic residues" evidence="2">
    <location>
        <begin position="462"/>
        <end position="480"/>
    </location>
</feature>
<feature type="region of interest" description="Disordered" evidence="2">
    <location>
        <begin position="452"/>
        <end position="480"/>
    </location>
</feature>
<organism evidence="4 5">
    <name type="scientific">Gimesia chilikensis</name>
    <dbReference type="NCBI Taxonomy" id="2605989"/>
    <lineage>
        <taxon>Bacteria</taxon>
        <taxon>Pseudomonadati</taxon>
        <taxon>Planctomycetota</taxon>
        <taxon>Planctomycetia</taxon>
        <taxon>Planctomycetales</taxon>
        <taxon>Planctomycetaceae</taxon>
        <taxon>Gimesia</taxon>
    </lineage>
</organism>
<keyword evidence="3" id="KW-0472">Membrane</keyword>
<dbReference type="Gene3D" id="2.40.50.100">
    <property type="match status" value="1"/>
</dbReference>
<reference evidence="4 5" key="1">
    <citation type="submission" date="2019-02" db="EMBL/GenBank/DDBJ databases">
        <title>Deep-cultivation of Planctomycetes and their phenomic and genomic characterization uncovers novel biology.</title>
        <authorList>
            <person name="Wiegand S."/>
            <person name="Jogler M."/>
            <person name="Boedeker C."/>
            <person name="Pinto D."/>
            <person name="Vollmers J."/>
            <person name="Rivas-Marin E."/>
            <person name="Kohn T."/>
            <person name="Peeters S.H."/>
            <person name="Heuer A."/>
            <person name="Rast P."/>
            <person name="Oberbeckmann S."/>
            <person name="Bunk B."/>
            <person name="Jeske O."/>
            <person name="Meyerdierks A."/>
            <person name="Storesund J.E."/>
            <person name="Kallscheuer N."/>
            <person name="Luecker S."/>
            <person name="Lage O.M."/>
            <person name="Pohl T."/>
            <person name="Merkel B.J."/>
            <person name="Hornburger P."/>
            <person name="Mueller R.-W."/>
            <person name="Bruemmer F."/>
            <person name="Labrenz M."/>
            <person name="Spormann A.M."/>
            <person name="Op den Camp H."/>
            <person name="Overmann J."/>
            <person name="Amann R."/>
            <person name="Jetten M.S.M."/>
            <person name="Mascher T."/>
            <person name="Medema M.H."/>
            <person name="Devos D.P."/>
            <person name="Kaster A.-K."/>
            <person name="Ovreas L."/>
            <person name="Rohde M."/>
            <person name="Galperin M.Y."/>
            <person name="Jogler C."/>
        </authorList>
    </citation>
    <scope>NUCLEOTIDE SEQUENCE [LARGE SCALE GENOMIC DNA]</scope>
    <source>
        <strain evidence="4 5">HG66A1</strain>
    </source>
</reference>
<dbReference type="GO" id="GO:0015679">
    <property type="term" value="P:plasma membrane copper ion transport"/>
    <property type="evidence" value="ECO:0007669"/>
    <property type="project" value="TreeGrafter"/>
</dbReference>
<protein>
    <submittedName>
        <fullName evidence="4">HlyD family secretion protein</fullName>
    </submittedName>
</protein>
<dbReference type="Gene3D" id="1.10.287.470">
    <property type="entry name" value="Helix hairpin bin"/>
    <property type="match status" value="1"/>
</dbReference>
<keyword evidence="1" id="KW-0813">Transport</keyword>
<dbReference type="PANTHER" id="PTHR30097:SF4">
    <property type="entry name" value="SLR6042 PROTEIN"/>
    <property type="match status" value="1"/>
</dbReference>
<keyword evidence="3" id="KW-1133">Transmembrane helix</keyword>
<proteinExistence type="predicted"/>
<dbReference type="PANTHER" id="PTHR30097">
    <property type="entry name" value="CATION EFFLUX SYSTEM PROTEIN CUSB"/>
    <property type="match status" value="1"/>
</dbReference>
<sequence length="480" mass="53432">MKKLLQIVKPILAIGIVAILIATGYFTRDNWLPLLEQNKTARSDNVSTASTKASDKKNAASEQIILSDQAIANLGLQVKSIQPETYWKTLQVPGMVVDRPGRSDRGIVSPVDGVVDKMNYFPGDTVHPGDVLYTIRILSESLQQTQSKLFKDTQDIKLAEAKKKRLESSGGAVPGARIIEVASEITRLKVAIKGYRQELLSRSFTQNQLNEVAAGNFVKELNILVPSQASESKPLGTSVVLQATGEEVKLDSPPSFEVQECKIDLGQQVRTGQMLCLLANHQLLAIEGRAFRDETQLLEQSVKAGWPVEVDFQENAIADWPPVNQTFWIQYLANVIDPINRTFAFRMALENQSRVVKQDGMTQILWRFRPGHKVRILIRVEKLENVFVLPTDAVARDGAEAFVFTQNVNTFQRKAVRVLERDRRYTVIANDGSLMPGSFVVQSSAEQLNRMLKSSSGDDLPEGYHIHADGSLHKNEDEGN</sequence>
<dbReference type="InterPro" id="IPR051909">
    <property type="entry name" value="MFP_Cation_Efflux"/>
</dbReference>
<dbReference type="GO" id="GO:0030313">
    <property type="term" value="C:cell envelope"/>
    <property type="evidence" value="ECO:0007669"/>
    <property type="project" value="TreeGrafter"/>
</dbReference>
<dbReference type="AlphaFoldDB" id="A0A517PRN9"/>
<name>A0A517PRN9_9PLAN</name>